<name>A0A5D6WPX6_9FIRM</name>
<dbReference type="Pfam" id="PF01814">
    <property type="entry name" value="Hemerythrin"/>
    <property type="match status" value="1"/>
</dbReference>
<dbReference type="EMBL" id="VTOZ01000009">
    <property type="protein sequence ID" value="TYZ29235.1"/>
    <property type="molecule type" value="Genomic_DNA"/>
</dbReference>
<sequence>MTTDPSAASRYNKTRKTTNQGGYLMYLEILKDHHASIYEYIRTINSCHSDLQVGQQADDIAKALARLAGLISIHLAAEDKFLYPSLSQSPDDTIRQMAVRFEQDMGGLAATFTAYKEAFMTPSKIKADIPKFRQETQRVIGALLERLQREDKELYPLVAE</sequence>
<dbReference type="Gene3D" id="1.20.120.520">
    <property type="entry name" value="nmb1532 protein domain like"/>
    <property type="match status" value="1"/>
</dbReference>
<reference evidence="2 3" key="1">
    <citation type="submission" date="2019-08" db="EMBL/GenBank/DDBJ databases">
        <title>Selenomonas sp. mPRGC5 and Selenomonas sp. mPRGC8 isolated from ruminal fluid of dairy goat (Capra hircus).</title>
        <authorList>
            <person name="Poothong S."/>
            <person name="Nuengjamnong C."/>
            <person name="Tanasupawat S."/>
        </authorList>
    </citation>
    <scope>NUCLEOTIDE SEQUENCE [LARGE SCALE GENOMIC DNA]</scope>
    <source>
        <strain evidence="3">mPRGC8</strain>
    </source>
</reference>
<dbReference type="AlphaFoldDB" id="A0A5D6WPX6"/>
<comment type="caution">
    <text evidence="2">The sequence shown here is derived from an EMBL/GenBank/DDBJ whole genome shotgun (WGS) entry which is preliminary data.</text>
</comment>
<evidence type="ECO:0000313" key="3">
    <source>
        <dbReference type="Proteomes" id="UP000322783"/>
    </source>
</evidence>
<evidence type="ECO:0000313" key="2">
    <source>
        <dbReference type="EMBL" id="TYZ29235.1"/>
    </source>
</evidence>
<dbReference type="Proteomes" id="UP000322783">
    <property type="component" value="Unassembled WGS sequence"/>
</dbReference>
<gene>
    <name evidence="2" type="ORF">FZ041_05645</name>
</gene>
<keyword evidence="3" id="KW-1185">Reference proteome</keyword>
<organism evidence="2 3">
    <name type="scientific">Selenomonas caprae</name>
    <dbReference type="NCBI Taxonomy" id="2606905"/>
    <lineage>
        <taxon>Bacteria</taxon>
        <taxon>Bacillati</taxon>
        <taxon>Bacillota</taxon>
        <taxon>Negativicutes</taxon>
        <taxon>Selenomonadales</taxon>
        <taxon>Selenomonadaceae</taxon>
        <taxon>Selenomonas</taxon>
    </lineage>
</organism>
<feature type="domain" description="Hemerythrin-like" evidence="1">
    <location>
        <begin position="27"/>
        <end position="158"/>
    </location>
</feature>
<evidence type="ECO:0000259" key="1">
    <source>
        <dbReference type="Pfam" id="PF01814"/>
    </source>
</evidence>
<accession>A0A5D6WPX6</accession>
<proteinExistence type="predicted"/>
<protein>
    <submittedName>
        <fullName evidence="2">Hemerythrin domain-containing protein</fullName>
    </submittedName>
</protein>
<dbReference type="InterPro" id="IPR012312">
    <property type="entry name" value="Hemerythrin-like"/>
</dbReference>